<dbReference type="Proteomes" id="UP001207736">
    <property type="component" value="Unassembled WGS sequence"/>
</dbReference>
<reference evidence="2 5" key="1">
    <citation type="submission" date="2021-11" db="EMBL/GenBank/DDBJ databases">
        <title>Draft genome sequence of Capnocytophaga sp. strain KC07075 isolated from cat oral cavity.</title>
        <authorList>
            <person name="Suzuki M."/>
            <person name="Imaoka K."/>
            <person name="Kimura M."/>
            <person name="Morikawa S."/>
            <person name="Maeda K."/>
        </authorList>
    </citation>
    <scope>NUCLEOTIDE SEQUENCE</scope>
    <source>
        <strain evidence="2">KC07075</strain>
        <strain evidence="3 5">KC07079</strain>
    </source>
</reference>
<evidence type="ECO:0000313" key="4">
    <source>
        <dbReference type="Proteomes" id="UP001207736"/>
    </source>
</evidence>
<dbReference type="Gene3D" id="3.10.129.10">
    <property type="entry name" value="Hotdog Thioesterase"/>
    <property type="match status" value="1"/>
</dbReference>
<evidence type="ECO:0000259" key="1">
    <source>
        <dbReference type="Pfam" id="PF22818"/>
    </source>
</evidence>
<dbReference type="EMBL" id="BQKA01000050">
    <property type="protein sequence ID" value="GJM51344.1"/>
    <property type="molecule type" value="Genomic_DNA"/>
</dbReference>
<dbReference type="AlphaFoldDB" id="A0AAV5AVE7"/>
<dbReference type="RefSeq" id="WP_264845303.1">
    <property type="nucleotide sequence ID" value="NZ_BPMA01000007.1"/>
</dbReference>
<dbReference type="InterPro" id="IPR029069">
    <property type="entry name" value="HotDog_dom_sf"/>
</dbReference>
<accession>A0AAV5AVE7</accession>
<evidence type="ECO:0000313" key="2">
    <source>
        <dbReference type="EMBL" id="GJM51344.1"/>
    </source>
</evidence>
<dbReference type="Pfam" id="PF22818">
    <property type="entry name" value="ApeI-like"/>
    <property type="match status" value="1"/>
</dbReference>
<gene>
    <name evidence="2" type="ORF">RCZ15_23170</name>
    <name evidence="3" type="ORF">RCZ16_15560</name>
</gene>
<organism evidence="2 4">
    <name type="scientific">Capnocytophaga catalasegens</name>
    <dbReference type="NCBI Taxonomy" id="1004260"/>
    <lineage>
        <taxon>Bacteria</taxon>
        <taxon>Pseudomonadati</taxon>
        <taxon>Bacteroidota</taxon>
        <taxon>Flavobacteriia</taxon>
        <taxon>Flavobacteriales</taxon>
        <taxon>Flavobacteriaceae</taxon>
        <taxon>Capnocytophaga</taxon>
    </lineage>
</organism>
<dbReference type="Proteomes" id="UP001208692">
    <property type="component" value="Unassembled WGS sequence"/>
</dbReference>
<sequence length="124" mass="14238">MLKDFYTIQKLEKQDTGKYHCQILLNKEHQIFEGHFPGNPITPGVCMMQIIKDITEEILGEKLFMSKTYNVKFVALINPEVTPLLDLSIDISQSDENTWIVKNVTSFADTIALKLTNIYQKVCL</sequence>
<dbReference type="InterPro" id="IPR054545">
    <property type="entry name" value="ApeI-like"/>
</dbReference>
<evidence type="ECO:0000313" key="3">
    <source>
        <dbReference type="EMBL" id="GJM53239.1"/>
    </source>
</evidence>
<keyword evidence="5" id="KW-1185">Reference proteome</keyword>
<name>A0AAV5AVE7_9FLAO</name>
<proteinExistence type="predicted"/>
<feature type="domain" description="ApeI dehydratase-like" evidence="1">
    <location>
        <begin position="13"/>
        <end position="93"/>
    </location>
</feature>
<dbReference type="GO" id="GO:0016829">
    <property type="term" value="F:lyase activity"/>
    <property type="evidence" value="ECO:0007669"/>
    <property type="project" value="UniProtKB-KW"/>
</dbReference>
<evidence type="ECO:0000313" key="5">
    <source>
        <dbReference type="Proteomes" id="UP001208692"/>
    </source>
</evidence>
<dbReference type="SUPFAM" id="SSF54637">
    <property type="entry name" value="Thioesterase/thiol ester dehydrase-isomerase"/>
    <property type="match status" value="1"/>
</dbReference>
<dbReference type="EMBL" id="BQKB01000031">
    <property type="protein sequence ID" value="GJM53239.1"/>
    <property type="molecule type" value="Genomic_DNA"/>
</dbReference>
<comment type="caution">
    <text evidence="2">The sequence shown here is derived from an EMBL/GenBank/DDBJ whole genome shotgun (WGS) entry which is preliminary data.</text>
</comment>
<protein>
    <submittedName>
        <fullName evidence="2">3-hydroxyacyl-ACP dehydratase</fullName>
    </submittedName>
</protein>